<keyword evidence="2" id="KW-1185">Reference proteome</keyword>
<evidence type="ECO:0008006" key="3">
    <source>
        <dbReference type="Google" id="ProtNLM"/>
    </source>
</evidence>
<dbReference type="EMBL" id="JANRHH010000035">
    <property type="protein sequence ID" value="MDN4593996.1"/>
    <property type="molecule type" value="Genomic_DNA"/>
</dbReference>
<protein>
    <recommendedName>
        <fullName evidence="3">DUF5348 domain-containing protein</fullName>
    </recommendedName>
</protein>
<comment type="caution">
    <text evidence="1">The sequence shown here is derived from an EMBL/GenBank/DDBJ whole genome shotgun (WGS) entry which is preliminary data.</text>
</comment>
<reference evidence="1" key="1">
    <citation type="submission" date="2022-08" db="EMBL/GenBank/DDBJ databases">
        <title>Polycladomyces zharkentsis sp. nov., a novel thermophilic CMC and starch-degrading bacterium isolated from a geothermal spring in Kazakhstan.</title>
        <authorList>
            <person name="Mashzhan A."/>
            <person name="Kistaubaeva A."/>
            <person name="Javier-Lopez R."/>
            <person name="Birkeland N.-K."/>
        </authorList>
    </citation>
    <scope>NUCLEOTIDE SEQUENCE</scope>
    <source>
        <strain evidence="1">KSR 13</strain>
    </source>
</reference>
<gene>
    <name evidence="1" type="ORF">NWF35_08785</name>
</gene>
<organism evidence="1 2">
    <name type="scientific">Polycladomyces subterraneus</name>
    <dbReference type="NCBI Taxonomy" id="1016997"/>
    <lineage>
        <taxon>Bacteria</taxon>
        <taxon>Bacillati</taxon>
        <taxon>Bacillota</taxon>
        <taxon>Bacilli</taxon>
        <taxon>Bacillales</taxon>
        <taxon>Thermoactinomycetaceae</taxon>
        <taxon>Polycladomyces</taxon>
    </lineage>
</organism>
<sequence length="214" mass="24826">MTDKLNEIKKELDSILPKLKKLAQTIEELLSSSGFGDDDEKRFMVKEYRYLGSLLDDMVTYAECLAREWGDRGVTDKLNKIKKDLDSILPKLKQLSKIIEDLPSSGFGNDDEERLLVKEYRYLGSLMDDIVTHAEYLTCDVVAEGYLRLNENGRYQCLGIELQTGSIMELYIYSESMEQPEWMVTRLAYTREKGYHALDYPDLELNGVRARIRR</sequence>
<dbReference type="RefSeq" id="WP_301238676.1">
    <property type="nucleotide sequence ID" value="NZ_JANRHH010000035.1"/>
</dbReference>
<proteinExistence type="predicted"/>
<evidence type="ECO:0000313" key="1">
    <source>
        <dbReference type="EMBL" id="MDN4593996.1"/>
    </source>
</evidence>
<accession>A0ABT8IMK0</accession>
<dbReference type="Proteomes" id="UP001174196">
    <property type="component" value="Unassembled WGS sequence"/>
</dbReference>
<evidence type="ECO:0000313" key="2">
    <source>
        <dbReference type="Proteomes" id="UP001174196"/>
    </source>
</evidence>
<name>A0ABT8IMK0_9BACL</name>